<dbReference type="PANTHER" id="PTHR31170">
    <property type="entry name" value="BNAC04G53230D PROTEIN"/>
    <property type="match status" value="1"/>
</dbReference>
<reference evidence="1 2" key="1">
    <citation type="journal article" date="2024" name="Plant Biotechnol. J.">
        <title>Dendrobium thyrsiflorum genome and its molecular insights into genes involved in important horticultural traits.</title>
        <authorList>
            <person name="Chen B."/>
            <person name="Wang J.Y."/>
            <person name="Zheng P.J."/>
            <person name="Li K.L."/>
            <person name="Liang Y.M."/>
            <person name="Chen X.F."/>
            <person name="Zhang C."/>
            <person name="Zhao X."/>
            <person name="He X."/>
            <person name="Zhang G.Q."/>
            <person name="Liu Z.J."/>
            <person name="Xu Q."/>
        </authorList>
    </citation>
    <scope>NUCLEOTIDE SEQUENCE [LARGE SCALE GENOMIC DNA]</scope>
    <source>
        <strain evidence="1">GZMU011</strain>
    </source>
</reference>
<sequence>MTEKFILDLIRKLQLQQNPPAQEPCSKSIYRVHKILTEVNSQAYEPKLASFGPYHHKCRHLLPMEKSKCRALLQFHRCIARSSKTPNDVLITMRRVEPRLIAYYGGLQVEEDDKDCLEHGRFRRCDWLKKKDEFLKIMIVDGCFSLEIILAYKRFAAREQSEYDSHDSIFGAERMIYVVPHLKRDMLLLENHLPLLALTTLAAIDGSRIGDVNTLIKAFYNLSLASPEDRIIDECFHILDMYRKILTSEEEYLPSYEDNVQSATKLRNVGVSFYKSKTNSFRDISFNRGILYLPQLKVDNTTSHRCSISWPSSAYM</sequence>
<dbReference type="InterPro" id="IPR004158">
    <property type="entry name" value="DUF247_pln"/>
</dbReference>
<proteinExistence type="predicted"/>
<protein>
    <submittedName>
        <fullName evidence="1">Uncharacterized protein</fullName>
    </submittedName>
</protein>
<gene>
    <name evidence="1" type="ORF">M5K25_022963</name>
</gene>
<comment type="caution">
    <text evidence="1">The sequence shown here is derived from an EMBL/GenBank/DDBJ whole genome shotgun (WGS) entry which is preliminary data.</text>
</comment>
<dbReference type="AlphaFoldDB" id="A0ABD0UDM5"/>
<dbReference type="EMBL" id="JANQDX010000017">
    <property type="protein sequence ID" value="KAL0908467.1"/>
    <property type="molecule type" value="Genomic_DNA"/>
</dbReference>
<evidence type="ECO:0000313" key="1">
    <source>
        <dbReference type="EMBL" id="KAL0908467.1"/>
    </source>
</evidence>
<dbReference type="Pfam" id="PF03140">
    <property type="entry name" value="DUF247"/>
    <property type="match status" value="1"/>
</dbReference>
<dbReference type="PANTHER" id="PTHR31170:SF18">
    <property type="entry name" value="(WILD MALAYSIAN BANANA) HYPOTHETICAL PROTEIN"/>
    <property type="match status" value="1"/>
</dbReference>
<organism evidence="1 2">
    <name type="scientific">Dendrobium thyrsiflorum</name>
    <name type="common">Pinecone-like raceme dendrobium</name>
    <name type="synonym">Orchid</name>
    <dbReference type="NCBI Taxonomy" id="117978"/>
    <lineage>
        <taxon>Eukaryota</taxon>
        <taxon>Viridiplantae</taxon>
        <taxon>Streptophyta</taxon>
        <taxon>Embryophyta</taxon>
        <taxon>Tracheophyta</taxon>
        <taxon>Spermatophyta</taxon>
        <taxon>Magnoliopsida</taxon>
        <taxon>Liliopsida</taxon>
        <taxon>Asparagales</taxon>
        <taxon>Orchidaceae</taxon>
        <taxon>Epidendroideae</taxon>
        <taxon>Malaxideae</taxon>
        <taxon>Dendrobiinae</taxon>
        <taxon>Dendrobium</taxon>
    </lineage>
</organism>
<name>A0ABD0UDM5_DENTH</name>
<accession>A0ABD0UDM5</accession>
<keyword evidence="2" id="KW-1185">Reference proteome</keyword>
<evidence type="ECO:0000313" key="2">
    <source>
        <dbReference type="Proteomes" id="UP001552299"/>
    </source>
</evidence>
<dbReference type="Proteomes" id="UP001552299">
    <property type="component" value="Unassembled WGS sequence"/>
</dbReference>